<comment type="caution">
    <text evidence="2">The sequence shown here is derived from an EMBL/GenBank/DDBJ whole genome shotgun (WGS) entry which is preliminary data.</text>
</comment>
<accession>A0A5M9JYU3</accession>
<feature type="transmembrane region" description="Helical" evidence="1">
    <location>
        <begin position="248"/>
        <end position="268"/>
    </location>
</feature>
<dbReference type="VEuPathDB" id="FungiDB:MFRU_030g01050"/>
<keyword evidence="3" id="KW-1185">Reference proteome</keyword>
<dbReference type="AlphaFoldDB" id="A0A5M9JYU3"/>
<gene>
    <name evidence="2" type="ORF">EYC84_003958</name>
</gene>
<evidence type="ECO:0000256" key="1">
    <source>
        <dbReference type="SAM" id="Phobius"/>
    </source>
</evidence>
<feature type="transmembrane region" description="Helical" evidence="1">
    <location>
        <begin position="215"/>
        <end position="236"/>
    </location>
</feature>
<feature type="transmembrane region" description="Helical" evidence="1">
    <location>
        <begin position="85"/>
        <end position="105"/>
    </location>
</feature>
<name>A0A5M9JYU3_MONFR</name>
<organism evidence="2 3">
    <name type="scientific">Monilinia fructicola</name>
    <name type="common">Brown rot fungus</name>
    <name type="synonym">Ciboria fructicola</name>
    <dbReference type="NCBI Taxonomy" id="38448"/>
    <lineage>
        <taxon>Eukaryota</taxon>
        <taxon>Fungi</taxon>
        <taxon>Dikarya</taxon>
        <taxon>Ascomycota</taxon>
        <taxon>Pezizomycotina</taxon>
        <taxon>Leotiomycetes</taxon>
        <taxon>Helotiales</taxon>
        <taxon>Sclerotiniaceae</taxon>
        <taxon>Monilinia</taxon>
    </lineage>
</organism>
<dbReference type="Proteomes" id="UP000322873">
    <property type="component" value="Unassembled WGS sequence"/>
</dbReference>
<evidence type="ECO:0000313" key="3">
    <source>
        <dbReference type="Proteomes" id="UP000322873"/>
    </source>
</evidence>
<protein>
    <submittedName>
        <fullName evidence="2">Uncharacterized protein</fullName>
    </submittedName>
</protein>
<dbReference type="EMBL" id="VICG01000002">
    <property type="protein sequence ID" value="KAA8574708.1"/>
    <property type="molecule type" value="Genomic_DNA"/>
</dbReference>
<proteinExistence type="predicted"/>
<keyword evidence="1" id="KW-1133">Transmembrane helix</keyword>
<reference evidence="2 3" key="1">
    <citation type="submission" date="2019-06" db="EMBL/GenBank/DDBJ databases">
        <title>Genome Sequence of the Brown Rot Fungal Pathogen Monilinia fructicola.</title>
        <authorList>
            <person name="De Miccolis Angelini R.M."/>
            <person name="Landi L."/>
            <person name="Abate D."/>
            <person name="Pollastro S."/>
            <person name="Romanazzi G."/>
            <person name="Faretra F."/>
        </authorList>
    </citation>
    <scope>NUCLEOTIDE SEQUENCE [LARGE SCALE GENOMIC DNA]</scope>
    <source>
        <strain evidence="2 3">Mfrc123</strain>
    </source>
</reference>
<sequence length="294" mass="33690">MESSKSQISRLLAIMSPLRPTLSPNVIQTAGTRLPTPTIDVSGSVMNNPPLSINTPIDNEYVLSAEYLREEAYHGSSISHKFAQILLWTFVSILITPILLILSFFHSSDNFWVAATVVIFAIVLIISYFRKDDKNAEDEYTTAWEVKTRSVQQIIQDRIYPQNRNTKFRTSHLAKVSNLQTIPENQHPQSMSKMRPEMSEKYTAAMTDMTSETRVMLNIHLLISGAISMVLVWAAYYYHHNPHSIDEAANYMLVVGKVVVVLIMYMSVLHQTKFWIEELERERRGILRGWNIVN</sequence>
<keyword evidence="1" id="KW-0472">Membrane</keyword>
<feature type="transmembrane region" description="Helical" evidence="1">
    <location>
        <begin position="111"/>
        <end position="129"/>
    </location>
</feature>
<evidence type="ECO:0000313" key="2">
    <source>
        <dbReference type="EMBL" id="KAA8574708.1"/>
    </source>
</evidence>
<keyword evidence="1" id="KW-0812">Transmembrane</keyword>